<dbReference type="SUPFAM" id="SSF100950">
    <property type="entry name" value="NagB/RpiA/CoA transferase-like"/>
    <property type="match status" value="1"/>
</dbReference>
<evidence type="ECO:0000256" key="1">
    <source>
        <dbReference type="ARBA" id="ARBA00010638"/>
    </source>
</evidence>
<dbReference type="InterPro" id="IPR024185">
    <property type="entry name" value="FTHF_cligase-like_sf"/>
</dbReference>
<dbReference type="PANTHER" id="PTHR23407:SF1">
    <property type="entry name" value="5-FORMYLTETRAHYDROFOLATE CYCLO-LIGASE"/>
    <property type="match status" value="1"/>
</dbReference>
<comment type="cofactor">
    <cofactor evidence="4">
        <name>Mg(2+)</name>
        <dbReference type="ChEBI" id="CHEBI:18420"/>
    </cofactor>
</comment>
<evidence type="ECO:0000256" key="2">
    <source>
        <dbReference type="ARBA" id="ARBA00022741"/>
    </source>
</evidence>
<dbReference type="PANTHER" id="PTHR23407">
    <property type="entry name" value="ATPASE INHIBITOR/5-FORMYLTETRAHYDROFOLATE CYCLO-LIGASE"/>
    <property type="match status" value="1"/>
</dbReference>
<dbReference type="RefSeq" id="WP_343767951.1">
    <property type="nucleotide sequence ID" value="NZ_BAAACF010000001.1"/>
</dbReference>
<keyword evidence="3 4" id="KW-0067">ATP-binding</keyword>
<proteinExistence type="inferred from homology"/>
<keyword evidence="2 4" id="KW-0547">Nucleotide-binding</keyword>
<keyword evidence="4" id="KW-0479">Metal-binding</keyword>
<accession>A0ABN1IUZ6</accession>
<protein>
    <recommendedName>
        <fullName evidence="4">5-formyltetrahydrofolate cyclo-ligase</fullName>
        <ecNumber evidence="4">6.3.3.2</ecNumber>
    </recommendedName>
</protein>
<comment type="caution">
    <text evidence="5">The sequence shown here is derived from an EMBL/GenBank/DDBJ whole genome shotgun (WGS) entry which is preliminary data.</text>
</comment>
<dbReference type="Gene3D" id="3.40.50.10420">
    <property type="entry name" value="NagB/RpiA/CoA transferase-like"/>
    <property type="match status" value="1"/>
</dbReference>
<dbReference type="Pfam" id="PF01812">
    <property type="entry name" value="5-FTHF_cyc-lig"/>
    <property type="match status" value="1"/>
</dbReference>
<evidence type="ECO:0000313" key="5">
    <source>
        <dbReference type="EMBL" id="GAA0721912.1"/>
    </source>
</evidence>
<name>A0ABN1IUZ6_9CLOT</name>
<dbReference type="NCBIfam" id="TIGR02727">
    <property type="entry name" value="MTHFS_bact"/>
    <property type="match status" value="1"/>
</dbReference>
<evidence type="ECO:0000256" key="3">
    <source>
        <dbReference type="ARBA" id="ARBA00022840"/>
    </source>
</evidence>
<dbReference type="InterPro" id="IPR002698">
    <property type="entry name" value="FTHF_cligase"/>
</dbReference>
<comment type="similarity">
    <text evidence="1 4">Belongs to the 5-formyltetrahydrofolate cyclo-ligase family.</text>
</comment>
<dbReference type="EC" id="6.3.3.2" evidence="4"/>
<keyword evidence="6" id="KW-1185">Reference proteome</keyword>
<evidence type="ECO:0000313" key="6">
    <source>
        <dbReference type="Proteomes" id="UP001500339"/>
    </source>
</evidence>
<dbReference type="Proteomes" id="UP001500339">
    <property type="component" value="Unassembled WGS sequence"/>
</dbReference>
<organism evidence="5 6">
    <name type="scientific">Clostridium malenominatum</name>
    <dbReference type="NCBI Taxonomy" id="1539"/>
    <lineage>
        <taxon>Bacteria</taxon>
        <taxon>Bacillati</taxon>
        <taxon>Bacillota</taxon>
        <taxon>Clostridia</taxon>
        <taxon>Eubacteriales</taxon>
        <taxon>Clostridiaceae</taxon>
        <taxon>Clostridium</taxon>
    </lineage>
</organism>
<reference evidence="5 6" key="1">
    <citation type="journal article" date="2019" name="Int. J. Syst. Evol. Microbiol.">
        <title>The Global Catalogue of Microorganisms (GCM) 10K type strain sequencing project: providing services to taxonomists for standard genome sequencing and annotation.</title>
        <authorList>
            <consortium name="The Broad Institute Genomics Platform"/>
            <consortium name="The Broad Institute Genome Sequencing Center for Infectious Disease"/>
            <person name="Wu L."/>
            <person name="Ma J."/>
        </authorList>
    </citation>
    <scope>NUCLEOTIDE SEQUENCE [LARGE SCALE GENOMIC DNA]</scope>
    <source>
        <strain evidence="5 6">JCM 1405</strain>
    </source>
</reference>
<sequence>MESKKDLRNRVIKLRDSLSLEERKVYDEEIYKKVLESDYYKNAQTIFVFVSYKTEVDTHAIIKKALEDGKRIAVPKIKTKKEGILPVEIKDFNELSSGNYGILEPKEDNIINKEEIDLILSPGVAFDKNGGRLGYGGGFYDKFISSFIKKIPIVAIGYKLQLVDQVPMDEFDMRVSDIITNG</sequence>
<dbReference type="EMBL" id="BAAACF010000001">
    <property type="protein sequence ID" value="GAA0721912.1"/>
    <property type="molecule type" value="Genomic_DNA"/>
</dbReference>
<keyword evidence="4" id="KW-0460">Magnesium</keyword>
<dbReference type="PIRSF" id="PIRSF006806">
    <property type="entry name" value="FTHF_cligase"/>
    <property type="match status" value="1"/>
</dbReference>
<dbReference type="InterPro" id="IPR037171">
    <property type="entry name" value="NagB/RpiA_transferase-like"/>
</dbReference>
<gene>
    <name evidence="5" type="ORF">GCM10008905_12850</name>
</gene>
<comment type="catalytic activity">
    <reaction evidence="4">
        <text>(6S)-5-formyl-5,6,7,8-tetrahydrofolate + ATP = (6R)-5,10-methenyltetrahydrofolate + ADP + phosphate</text>
        <dbReference type="Rhea" id="RHEA:10488"/>
        <dbReference type="ChEBI" id="CHEBI:30616"/>
        <dbReference type="ChEBI" id="CHEBI:43474"/>
        <dbReference type="ChEBI" id="CHEBI:57455"/>
        <dbReference type="ChEBI" id="CHEBI:57457"/>
        <dbReference type="ChEBI" id="CHEBI:456216"/>
        <dbReference type="EC" id="6.3.3.2"/>
    </reaction>
</comment>
<evidence type="ECO:0000256" key="4">
    <source>
        <dbReference type="RuleBase" id="RU361279"/>
    </source>
</evidence>